<evidence type="ECO:0000313" key="7">
    <source>
        <dbReference type="EMBL" id="ABR56899.1"/>
    </source>
</evidence>
<gene>
    <name evidence="7" type="ordered locus">Maeo_1323</name>
</gene>
<accession>A6UWM7</accession>
<comment type="similarity">
    <text evidence="2">Belongs to the class-V pyridoxal-phosphate-dependent aminotransferase family.</text>
</comment>
<evidence type="ECO:0000259" key="6">
    <source>
        <dbReference type="Pfam" id="PF00266"/>
    </source>
</evidence>
<reference evidence="7" key="1">
    <citation type="submission" date="2007-06" db="EMBL/GenBank/DDBJ databases">
        <title>Complete sequence of Methanococcus aeolicus Nankai-3.</title>
        <authorList>
            <consortium name="US DOE Joint Genome Institute"/>
            <person name="Copeland A."/>
            <person name="Lucas S."/>
            <person name="Lapidus A."/>
            <person name="Barry K."/>
            <person name="Glavina del Rio T."/>
            <person name="Dalin E."/>
            <person name="Tice H."/>
            <person name="Pitluck S."/>
            <person name="Chain P."/>
            <person name="Malfatti S."/>
            <person name="Shin M."/>
            <person name="Vergez L."/>
            <person name="Schmutz J."/>
            <person name="Larimer F."/>
            <person name="Land M."/>
            <person name="Hauser L."/>
            <person name="Kyrpides N."/>
            <person name="Lykidis A."/>
            <person name="Sieprawska-Lupa M."/>
            <person name="Whitman W.B."/>
            <person name="Richardson P."/>
        </authorList>
    </citation>
    <scope>NUCLEOTIDE SEQUENCE [LARGE SCALE GENOMIC DNA]</scope>
    <source>
        <strain evidence="7">Nankai-3</strain>
    </source>
</reference>
<dbReference type="GO" id="GO:0019265">
    <property type="term" value="P:glycine biosynthetic process, by transamination of glyoxylate"/>
    <property type="evidence" value="ECO:0007669"/>
    <property type="project" value="TreeGrafter"/>
</dbReference>
<keyword evidence="5" id="KW-0663">Pyridoxal phosphate</keyword>
<evidence type="ECO:0000256" key="5">
    <source>
        <dbReference type="ARBA" id="ARBA00022898"/>
    </source>
</evidence>
<sequence length="387" mass="42516">MRKMDYTKLLMIPGPTMVPNTVLTSMANPIIGHRTADYGELLEDTTEKMKKVFMTKNDTYLITGSGTSVMDMAISNTVDKGDKVLTIVNGNFGDRFYKIAKIYAGDGDNLIKLENEWGDSAEPEKVKEILEAHPDIKVVTVVHNETSTGVKNPIEEIGNVVKDYDALYIVDTVSSLGGDYVAVDKFNIDICVTGSQKCIAAPPGMAALCVSEKAWKVINETETKSFYLDVKTYKKKYDDKKETPFTPSVTLTYAMNEALDIVLNEGLENRYKRHEKLAKATIAGFEAMGLELFAKERARSVTVTSVKYPEGIVDKEFRGIMTNKYGISLAGGQAHLGGKIFRMGHMGEAKEYHILGTLAAIEMAFNELGIDATGGVDAAKKVLNSEI</sequence>
<dbReference type="PANTHER" id="PTHR21152:SF24">
    <property type="entry name" value="ALANINE--GLYOXYLATE AMINOTRANSFERASE 1"/>
    <property type="match status" value="1"/>
</dbReference>
<dbReference type="HOGENOM" id="CLU_027686_1_1_2"/>
<dbReference type="Gene3D" id="3.40.640.10">
    <property type="entry name" value="Type I PLP-dependent aspartate aminotransferase-like (Major domain)"/>
    <property type="match status" value="1"/>
</dbReference>
<evidence type="ECO:0000313" key="8">
    <source>
        <dbReference type="Proteomes" id="UP000001106"/>
    </source>
</evidence>
<dbReference type="STRING" id="419665.Maeo_1323"/>
<evidence type="ECO:0000256" key="2">
    <source>
        <dbReference type="ARBA" id="ARBA00009236"/>
    </source>
</evidence>
<protein>
    <submittedName>
        <fullName evidence="7">Alanine--glyoxylate transaminase</fullName>
        <ecNumber evidence="7">2.6.1.44</ecNumber>
    </submittedName>
</protein>
<organism evidence="7 8">
    <name type="scientific">Methanococcus aeolicus (strain ATCC BAA-1280 / DSM 17508 / OCM 812 / Nankai-3)</name>
    <dbReference type="NCBI Taxonomy" id="419665"/>
    <lineage>
        <taxon>Archaea</taxon>
        <taxon>Methanobacteriati</taxon>
        <taxon>Methanobacteriota</taxon>
        <taxon>Methanomada group</taxon>
        <taxon>Methanococci</taxon>
        <taxon>Methanococcales</taxon>
        <taxon>Methanococcaceae</taxon>
        <taxon>Methanococcus</taxon>
    </lineage>
</organism>
<dbReference type="RefSeq" id="WP_011974031.1">
    <property type="nucleotide sequence ID" value="NC_009635.1"/>
</dbReference>
<dbReference type="Pfam" id="PF00266">
    <property type="entry name" value="Aminotran_5"/>
    <property type="match status" value="1"/>
</dbReference>
<dbReference type="CDD" id="cd06451">
    <property type="entry name" value="AGAT_like"/>
    <property type="match status" value="1"/>
</dbReference>
<dbReference type="GO" id="GO:0004760">
    <property type="term" value="F:L-serine-pyruvate transaminase activity"/>
    <property type="evidence" value="ECO:0007669"/>
    <property type="project" value="TreeGrafter"/>
</dbReference>
<feature type="domain" description="Aminotransferase class V" evidence="6">
    <location>
        <begin position="30"/>
        <end position="334"/>
    </location>
</feature>
<dbReference type="SUPFAM" id="SSF53383">
    <property type="entry name" value="PLP-dependent transferases"/>
    <property type="match status" value="1"/>
</dbReference>
<dbReference type="FunFam" id="3.90.1150.10:FF:000031">
    <property type="entry name" value="Serine--glyoxylate aminotransferase"/>
    <property type="match status" value="1"/>
</dbReference>
<evidence type="ECO:0000256" key="1">
    <source>
        <dbReference type="ARBA" id="ARBA00001933"/>
    </source>
</evidence>
<dbReference type="GeneID" id="5326608"/>
<keyword evidence="4 7" id="KW-0808">Transferase</keyword>
<dbReference type="FunFam" id="3.40.640.10:FF:000027">
    <property type="entry name" value="Serine--pyruvate aminotransferase, mitochondrial"/>
    <property type="match status" value="1"/>
</dbReference>
<comment type="cofactor">
    <cofactor evidence="1">
        <name>pyridoxal 5'-phosphate</name>
        <dbReference type="ChEBI" id="CHEBI:597326"/>
    </cofactor>
</comment>
<dbReference type="PANTHER" id="PTHR21152">
    <property type="entry name" value="AMINOTRANSFERASE CLASS V"/>
    <property type="match status" value="1"/>
</dbReference>
<dbReference type="KEGG" id="mae:Maeo_1323"/>
<evidence type="ECO:0000256" key="4">
    <source>
        <dbReference type="ARBA" id="ARBA00022679"/>
    </source>
</evidence>
<proteinExistence type="inferred from homology"/>
<dbReference type="InterPro" id="IPR024169">
    <property type="entry name" value="SP_NH2Trfase/AEP_transaminase"/>
</dbReference>
<dbReference type="PIRSF" id="PIRSF000524">
    <property type="entry name" value="SPT"/>
    <property type="match status" value="1"/>
</dbReference>
<name>A6UWM7_META3</name>
<dbReference type="GO" id="GO:0008453">
    <property type="term" value="F:alanine-glyoxylate transaminase activity"/>
    <property type="evidence" value="ECO:0007669"/>
    <property type="project" value="UniProtKB-EC"/>
</dbReference>
<keyword evidence="3 7" id="KW-0032">Aminotransferase</keyword>
<dbReference type="InterPro" id="IPR015421">
    <property type="entry name" value="PyrdxlP-dep_Trfase_major"/>
</dbReference>
<dbReference type="InterPro" id="IPR015422">
    <property type="entry name" value="PyrdxlP-dep_Trfase_small"/>
</dbReference>
<evidence type="ECO:0000256" key="3">
    <source>
        <dbReference type="ARBA" id="ARBA00022576"/>
    </source>
</evidence>
<dbReference type="OrthoDB" id="35685at2157"/>
<dbReference type="Proteomes" id="UP000001106">
    <property type="component" value="Chromosome"/>
</dbReference>
<dbReference type="InterPro" id="IPR000192">
    <property type="entry name" value="Aminotrans_V_dom"/>
</dbReference>
<dbReference type="Gene3D" id="3.90.1150.10">
    <property type="entry name" value="Aspartate Aminotransferase, domain 1"/>
    <property type="match status" value="1"/>
</dbReference>
<dbReference type="eggNOG" id="arCOG00082">
    <property type="taxonomic scope" value="Archaea"/>
</dbReference>
<dbReference type="AlphaFoldDB" id="A6UWM7"/>
<keyword evidence="8" id="KW-1185">Reference proteome</keyword>
<dbReference type="InterPro" id="IPR015424">
    <property type="entry name" value="PyrdxlP-dep_Trfase"/>
</dbReference>
<dbReference type="EC" id="2.6.1.44" evidence="7"/>
<dbReference type="EMBL" id="CP000743">
    <property type="protein sequence ID" value="ABR56899.1"/>
    <property type="molecule type" value="Genomic_DNA"/>
</dbReference>